<dbReference type="EMBL" id="QPHM01000001">
    <property type="protein sequence ID" value="RCU46277.1"/>
    <property type="molecule type" value="Genomic_DNA"/>
</dbReference>
<accession>A0A368N6Q3</accession>
<name>A0A368N6Q3_9EURY</name>
<protein>
    <submittedName>
        <fullName evidence="1">Uncharacterized protein</fullName>
    </submittedName>
</protein>
<dbReference type="Proteomes" id="UP000252189">
    <property type="component" value="Unassembled WGS sequence"/>
</dbReference>
<keyword evidence="2" id="KW-1185">Reference proteome</keyword>
<dbReference type="Pfam" id="PF23922">
    <property type="entry name" value="DUF7261"/>
    <property type="match status" value="1"/>
</dbReference>
<proteinExistence type="predicted"/>
<organism evidence="1 2">
    <name type="scientific">Haloplanus salinus</name>
    <dbReference type="NCBI Taxonomy" id="1126245"/>
    <lineage>
        <taxon>Archaea</taxon>
        <taxon>Methanobacteriati</taxon>
        <taxon>Methanobacteriota</taxon>
        <taxon>Stenosarchaea group</taxon>
        <taxon>Halobacteria</taxon>
        <taxon>Halobacteriales</taxon>
        <taxon>Haloferacaceae</taxon>
        <taxon>Haloplanus</taxon>
    </lineage>
</organism>
<gene>
    <name evidence="1" type="ORF">DU504_02535</name>
</gene>
<reference evidence="1 2" key="1">
    <citation type="submission" date="2018-07" db="EMBL/GenBank/DDBJ databases">
        <title>Genome sequences of Haloplanus salinus JCM 18368T.</title>
        <authorList>
            <person name="Kim Y.B."/>
            <person name="Roh S.W."/>
        </authorList>
    </citation>
    <scope>NUCLEOTIDE SEQUENCE [LARGE SCALE GENOMIC DNA]</scope>
    <source>
        <strain evidence="1 2">JCM 18368</strain>
    </source>
</reference>
<dbReference type="InterPro" id="IPR055685">
    <property type="entry name" value="DUF7261"/>
</dbReference>
<evidence type="ECO:0000313" key="2">
    <source>
        <dbReference type="Proteomes" id="UP000252189"/>
    </source>
</evidence>
<sequence length="409" mass="42901">MTGERSRAQLLLVGALALAVIFLSLSLLLNSVIYTENLATRQTHADVEKAETFRSAVVDGLGGAVAHANRRNATGFADRRDAYRAATDDWIPTLANYSATDGLAGDVDRDGVQEGTRIVDANATTGIVNRDGEGDWTMATDSSVRRFRLTVTPSSVDSPGGTTITVDDGTAQDVIVEDDGSGPQVTVVGRGTCELTRGHIDLGAGRVDGDYCPPLADVRPTGTVNVSVSNGDRIDATYSFVVDRHPEGFRTAVDTANVPGQCTPPSPPTYSTTAGDDPYTTPAIYAATARIGVATRDLDHRRTVRAAPGEAGEPATGPTFTTFDVTQSGSDFAVDWNTSDPNDDVASVDVRVTYVTNGTVYDDSTGLAADGTMSLIDVPDAAYYINGTVTDGASDRRVSEIHDTAGCPP</sequence>
<comment type="caution">
    <text evidence="1">The sequence shown here is derived from an EMBL/GenBank/DDBJ whole genome shotgun (WGS) entry which is preliminary data.</text>
</comment>
<evidence type="ECO:0000313" key="1">
    <source>
        <dbReference type="EMBL" id="RCU46277.1"/>
    </source>
</evidence>
<dbReference type="AlphaFoldDB" id="A0A368N6Q3"/>